<dbReference type="RefSeq" id="WP_257464815.1">
    <property type="nucleotide sequence ID" value="NZ_BAABXP010000002.1"/>
</dbReference>
<evidence type="ECO:0000313" key="3">
    <source>
        <dbReference type="Proteomes" id="UP001549106"/>
    </source>
</evidence>
<dbReference type="EMBL" id="JBEPMJ010000015">
    <property type="protein sequence ID" value="MET3750883.1"/>
    <property type="molecule type" value="Genomic_DNA"/>
</dbReference>
<sequence length="236" mass="25696">MKKERQKGSITVEATLFIPIFLFAFMSIYSLVSFARAQLLIQYAADQAAREVAQYSYILEKTGILNAYQGTGQEAAGFGSSLKEIQENLSLIDDAAQKLASGQGTVDDTVGMGNAGKDIYDNIEGYVSSPKEFINGVLSSVKSQSWDALSSYMVGTVGKSCVLQQLSVASGTTDTDAYLESLGVSNLRYDNSSWCREGSSEVKIVVDYDIKSSFPFFDLPPRHYRVCASTRVWSGA</sequence>
<comment type="caution">
    <text evidence="2">The sequence shown here is derived from an EMBL/GenBank/DDBJ whole genome shotgun (WGS) entry which is preliminary data.</text>
</comment>
<keyword evidence="1" id="KW-1133">Transmembrane helix</keyword>
<protein>
    <submittedName>
        <fullName evidence="2">Flp pilus assembly protein TadG</fullName>
    </submittedName>
</protein>
<proteinExistence type="predicted"/>
<keyword evidence="1" id="KW-0472">Membrane</keyword>
<keyword evidence="3" id="KW-1185">Reference proteome</keyword>
<evidence type="ECO:0000313" key="2">
    <source>
        <dbReference type="EMBL" id="MET3750883.1"/>
    </source>
</evidence>
<organism evidence="2 3">
    <name type="scientific">Blautia caecimuris</name>
    <dbReference type="NCBI Taxonomy" id="1796615"/>
    <lineage>
        <taxon>Bacteria</taxon>
        <taxon>Bacillati</taxon>
        <taxon>Bacillota</taxon>
        <taxon>Clostridia</taxon>
        <taxon>Lachnospirales</taxon>
        <taxon>Lachnospiraceae</taxon>
        <taxon>Blautia</taxon>
    </lineage>
</organism>
<reference evidence="2 3" key="1">
    <citation type="submission" date="2024-06" db="EMBL/GenBank/DDBJ databases">
        <title>Genomic Encyclopedia of Type Strains, Phase IV (KMG-IV): sequencing the most valuable type-strain genomes for metagenomic binning, comparative biology and taxonomic classification.</title>
        <authorList>
            <person name="Goeker M."/>
        </authorList>
    </citation>
    <scope>NUCLEOTIDE SEQUENCE [LARGE SCALE GENOMIC DNA]</scope>
    <source>
        <strain evidence="2 3">DSM 29492</strain>
    </source>
</reference>
<dbReference type="Proteomes" id="UP001549106">
    <property type="component" value="Unassembled WGS sequence"/>
</dbReference>
<gene>
    <name evidence="2" type="ORF">ABID24_002136</name>
</gene>
<name>A0ABV2M638_9FIRM</name>
<evidence type="ECO:0000256" key="1">
    <source>
        <dbReference type="SAM" id="Phobius"/>
    </source>
</evidence>
<accession>A0ABV2M638</accession>
<feature type="transmembrane region" description="Helical" evidence="1">
    <location>
        <begin position="12"/>
        <end position="32"/>
    </location>
</feature>
<keyword evidence="1" id="KW-0812">Transmembrane</keyword>